<sequence>MTSKQNAASLADQKIISLAFRNLCLARELVLPNAWDAASAICLARAGAPAIATTSAGIAWAAGVHDGGGLGPGDAIAALIKIVQATDLPVTADIENGYFLDEPGLIRIIQQVLDLGVVGINVEDSNRSQLMDADAQADRIAIIRQTADRYGVSLFINARVDTAFFGSSDPAERDADSIRRAEKYIDAGADGIFVPGVTDLPTISRLAGNLSVPLNIMTGPGCPSVRDLLAAGAGRITTGMAGALACYEVIEASARELLQEGTYDRLSPALDFSSFNAAMMGAKLTSR</sequence>
<dbReference type="RefSeq" id="WP_343880606.1">
    <property type="nucleotide sequence ID" value="NZ_BAAAIJ010000048.1"/>
</dbReference>
<comment type="caution">
    <text evidence="1">The sequence shown here is derived from an EMBL/GenBank/DDBJ whole genome shotgun (WGS) entry which is preliminary data.</text>
</comment>
<dbReference type="EMBL" id="JBHUGA010000043">
    <property type="protein sequence ID" value="MFD1847281.1"/>
    <property type="molecule type" value="Genomic_DNA"/>
</dbReference>
<reference evidence="2" key="1">
    <citation type="journal article" date="2019" name="Int. J. Syst. Evol. Microbiol.">
        <title>The Global Catalogue of Microorganisms (GCM) 10K type strain sequencing project: providing services to taxonomists for standard genome sequencing and annotation.</title>
        <authorList>
            <consortium name="The Broad Institute Genomics Platform"/>
            <consortium name="The Broad Institute Genome Sequencing Center for Infectious Disease"/>
            <person name="Wu L."/>
            <person name="Ma J."/>
        </authorList>
    </citation>
    <scope>NUCLEOTIDE SEQUENCE [LARGE SCALE GENOMIC DNA]</scope>
    <source>
        <strain evidence="2">JCM 11496</strain>
    </source>
</reference>
<dbReference type="CDD" id="cd00377">
    <property type="entry name" value="ICL_PEPM"/>
    <property type="match status" value="1"/>
</dbReference>
<dbReference type="SUPFAM" id="SSF51621">
    <property type="entry name" value="Phosphoenolpyruvate/pyruvate domain"/>
    <property type="match status" value="1"/>
</dbReference>
<dbReference type="Gene3D" id="3.20.20.60">
    <property type="entry name" value="Phosphoenolpyruvate-binding domains"/>
    <property type="match status" value="1"/>
</dbReference>
<dbReference type="Proteomes" id="UP001597307">
    <property type="component" value="Unassembled WGS sequence"/>
</dbReference>
<keyword evidence="2" id="KW-1185">Reference proteome</keyword>
<protein>
    <submittedName>
        <fullName evidence="1">Isocitrate lyase/phosphoenolpyruvate mutase family protein</fullName>
    </submittedName>
</protein>
<dbReference type="InterPro" id="IPR015813">
    <property type="entry name" value="Pyrv/PenolPyrv_kinase-like_dom"/>
</dbReference>
<proteinExistence type="predicted"/>
<keyword evidence="1" id="KW-0456">Lyase</keyword>
<accession>A0ABW4Q967</accession>
<dbReference type="GO" id="GO:0016829">
    <property type="term" value="F:lyase activity"/>
    <property type="evidence" value="ECO:0007669"/>
    <property type="project" value="UniProtKB-KW"/>
</dbReference>
<dbReference type="Pfam" id="PF13714">
    <property type="entry name" value="PEP_mutase"/>
    <property type="match status" value="1"/>
</dbReference>
<dbReference type="PANTHER" id="PTHR42905:SF16">
    <property type="entry name" value="CARBOXYPHOSPHONOENOLPYRUVATE PHOSPHONOMUTASE-LIKE PROTEIN (AFU_ORTHOLOGUE AFUA_5G07230)"/>
    <property type="match status" value="1"/>
</dbReference>
<evidence type="ECO:0000313" key="1">
    <source>
        <dbReference type="EMBL" id="MFD1847281.1"/>
    </source>
</evidence>
<gene>
    <name evidence="1" type="ORF">ACFSFX_11815</name>
</gene>
<dbReference type="InterPro" id="IPR039556">
    <property type="entry name" value="ICL/PEPM"/>
</dbReference>
<organism evidence="1 2">
    <name type="scientific">Arthrobacter flavus</name>
    <dbReference type="NCBI Taxonomy" id="95172"/>
    <lineage>
        <taxon>Bacteria</taxon>
        <taxon>Bacillati</taxon>
        <taxon>Actinomycetota</taxon>
        <taxon>Actinomycetes</taxon>
        <taxon>Micrococcales</taxon>
        <taxon>Micrococcaceae</taxon>
        <taxon>Arthrobacter</taxon>
    </lineage>
</organism>
<dbReference type="PANTHER" id="PTHR42905">
    <property type="entry name" value="PHOSPHOENOLPYRUVATE CARBOXYLASE"/>
    <property type="match status" value="1"/>
</dbReference>
<dbReference type="InterPro" id="IPR040442">
    <property type="entry name" value="Pyrv_kinase-like_dom_sf"/>
</dbReference>
<name>A0ABW4Q967_9MICC</name>
<evidence type="ECO:0000313" key="2">
    <source>
        <dbReference type="Proteomes" id="UP001597307"/>
    </source>
</evidence>